<evidence type="ECO:0000313" key="2">
    <source>
        <dbReference type="Proteomes" id="UP000028486"/>
    </source>
</evidence>
<dbReference type="Proteomes" id="UP000028486">
    <property type="component" value="Chromosome"/>
</dbReference>
<proteinExistence type="predicted"/>
<reference evidence="2" key="1">
    <citation type="journal article" date="2014" name="Genome Announc.">
        <title>Complete Genome Sequence of Campylobacter iguaniorum Strain 1485ET, Isolated from a Bearded Dragon (Pogona vitticeps).</title>
        <authorList>
            <person name="Gilbert M.J."/>
            <person name="Miller W.G."/>
            <person name="Yee E."/>
            <person name="Kik M."/>
            <person name="Wagenaar J.A."/>
            <person name="Duim B."/>
        </authorList>
    </citation>
    <scope>NUCLEOTIDE SEQUENCE [LARGE SCALE GENOMIC DNA]</scope>
    <source>
        <strain evidence="2">1485E</strain>
    </source>
</reference>
<dbReference type="EMBL" id="CP009043">
    <property type="protein sequence ID" value="AII15397.1"/>
    <property type="molecule type" value="Genomic_DNA"/>
</dbReference>
<dbReference type="RefSeq" id="WP_051870957.1">
    <property type="nucleotide sequence ID" value="NZ_CP009043.1"/>
</dbReference>
<name>A0A076FDE2_9BACT</name>
<accession>A0A076FDE2</accession>
<organism evidence="1 2">
    <name type="scientific">Campylobacter iguaniorum</name>
    <dbReference type="NCBI Taxonomy" id="1244531"/>
    <lineage>
        <taxon>Bacteria</taxon>
        <taxon>Pseudomonadati</taxon>
        <taxon>Campylobacterota</taxon>
        <taxon>Epsilonproteobacteria</taxon>
        <taxon>Campylobacterales</taxon>
        <taxon>Campylobacteraceae</taxon>
        <taxon>Campylobacter</taxon>
    </lineage>
</organism>
<protein>
    <submittedName>
        <fullName evidence="1">Uncharacterized protein</fullName>
    </submittedName>
</protein>
<dbReference type="KEGG" id="caj:CIG1485E_1575"/>
<dbReference type="AlphaFoldDB" id="A0A076FDE2"/>
<evidence type="ECO:0000313" key="1">
    <source>
        <dbReference type="EMBL" id="AII15397.1"/>
    </source>
</evidence>
<dbReference type="OrthoDB" id="5317759at2"/>
<keyword evidence="2" id="KW-1185">Reference proteome</keyword>
<dbReference type="HOGENOM" id="CLU_1718958_0_0_7"/>
<gene>
    <name evidence="1" type="ORF">CIG1485E_1575</name>
</gene>
<sequence length="152" mass="16359">MPSINSLYTNLQTYNPSQTTKTSSNLNTSAFSAALNSVSEADSKYTVSTKYGFKADENGFLDPLFNELAGIPSNVKINVKTVDMTVNYAKNEKMNLDPISAMSKAWSFFSTLNSGTNLGNGKPSVSQLASMPESALSSNGTIFGILFLNKIM</sequence>